<dbReference type="Proteomes" id="UP000000226">
    <property type="component" value="Chromosome 2"/>
</dbReference>
<dbReference type="AlphaFoldDB" id="V7CNQ9"/>
<protein>
    <submittedName>
        <fullName evidence="1">Uncharacterized protein</fullName>
    </submittedName>
</protein>
<dbReference type="Gramene" id="ESW31832">
    <property type="protein sequence ID" value="ESW31832"/>
    <property type="gene ID" value="PHAVU_002G271900g"/>
</dbReference>
<dbReference type="PANTHER" id="PTHR34808:SF2">
    <property type="entry name" value="EXPRESSED PROTEIN"/>
    <property type="match status" value="1"/>
</dbReference>
<accession>V7CNQ9</accession>
<gene>
    <name evidence="1" type="ORF">PHAVU_002G271900g</name>
</gene>
<keyword evidence="2" id="KW-1185">Reference proteome</keyword>
<name>V7CNQ9_PHAVU</name>
<proteinExistence type="predicted"/>
<organism evidence="1 2">
    <name type="scientific">Phaseolus vulgaris</name>
    <name type="common">Kidney bean</name>
    <name type="synonym">French bean</name>
    <dbReference type="NCBI Taxonomy" id="3885"/>
    <lineage>
        <taxon>Eukaryota</taxon>
        <taxon>Viridiplantae</taxon>
        <taxon>Streptophyta</taxon>
        <taxon>Embryophyta</taxon>
        <taxon>Tracheophyta</taxon>
        <taxon>Spermatophyta</taxon>
        <taxon>Magnoliopsida</taxon>
        <taxon>eudicotyledons</taxon>
        <taxon>Gunneridae</taxon>
        <taxon>Pentapetalae</taxon>
        <taxon>rosids</taxon>
        <taxon>fabids</taxon>
        <taxon>Fabales</taxon>
        <taxon>Fabaceae</taxon>
        <taxon>Papilionoideae</taxon>
        <taxon>50 kb inversion clade</taxon>
        <taxon>NPAAA clade</taxon>
        <taxon>indigoferoid/millettioid clade</taxon>
        <taxon>Phaseoleae</taxon>
        <taxon>Phaseolus</taxon>
    </lineage>
</organism>
<dbReference type="PANTHER" id="PTHR34808">
    <property type="entry name" value="EXPRESSED PROTEIN"/>
    <property type="match status" value="1"/>
</dbReference>
<sequence>MNPAKEIQGVTCMQHRGPQIGPNKSYVSINNDSQHRMRQATWPKPKAVTVHRFFPSQLLSSNTYTAINASLPLSVPHLYKTPTSMFFVVSMVTTTPPLRNTEKLFLFYVRLCILLSGKEKKMEAPMLPLGRTSSIEREPRTLNIHQIQSARELAVYILNTKTIEEASRIFTEGLQPVVSGACCLGSDTRMDIDLDEELELMNSKDATTQVVSEAAAFRDIASAPF</sequence>
<evidence type="ECO:0000313" key="1">
    <source>
        <dbReference type="EMBL" id="ESW31832.1"/>
    </source>
</evidence>
<dbReference type="OrthoDB" id="603047at2759"/>
<reference evidence="2" key="1">
    <citation type="journal article" date="2014" name="Nat. Genet.">
        <title>A reference genome for common bean and genome-wide analysis of dual domestications.</title>
        <authorList>
            <person name="Schmutz J."/>
            <person name="McClean P.E."/>
            <person name="Mamidi S."/>
            <person name="Wu G.A."/>
            <person name="Cannon S.B."/>
            <person name="Grimwood J."/>
            <person name="Jenkins J."/>
            <person name="Shu S."/>
            <person name="Song Q."/>
            <person name="Chavarro C."/>
            <person name="Torres-Torres M."/>
            <person name="Geffroy V."/>
            <person name="Moghaddam S.M."/>
            <person name="Gao D."/>
            <person name="Abernathy B."/>
            <person name="Barry K."/>
            <person name="Blair M."/>
            <person name="Brick M.A."/>
            <person name="Chovatia M."/>
            <person name="Gepts P."/>
            <person name="Goodstein D.M."/>
            <person name="Gonzales M."/>
            <person name="Hellsten U."/>
            <person name="Hyten D.L."/>
            <person name="Jia G."/>
            <person name="Kelly J.D."/>
            <person name="Kudrna D."/>
            <person name="Lee R."/>
            <person name="Richard M.M."/>
            <person name="Miklas P.N."/>
            <person name="Osorno J.M."/>
            <person name="Rodrigues J."/>
            <person name="Thareau V."/>
            <person name="Urrea C.A."/>
            <person name="Wang M."/>
            <person name="Yu Y."/>
            <person name="Zhang M."/>
            <person name="Wing R.A."/>
            <person name="Cregan P.B."/>
            <person name="Rokhsar D.S."/>
            <person name="Jackson S.A."/>
        </authorList>
    </citation>
    <scope>NUCLEOTIDE SEQUENCE [LARGE SCALE GENOMIC DNA]</scope>
    <source>
        <strain evidence="2">cv. G19833</strain>
    </source>
</reference>
<dbReference type="eggNOG" id="ENOG502S8FC">
    <property type="taxonomic scope" value="Eukaryota"/>
</dbReference>
<evidence type="ECO:0000313" key="2">
    <source>
        <dbReference type="Proteomes" id="UP000000226"/>
    </source>
</evidence>
<dbReference type="EMBL" id="CM002289">
    <property type="protein sequence ID" value="ESW31832.1"/>
    <property type="molecule type" value="Genomic_DNA"/>
</dbReference>